<comment type="caution">
    <text evidence="3">The sequence shown here is derived from an EMBL/GenBank/DDBJ whole genome shotgun (WGS) entry which is preliminary data.</text>
</comment>
<organism evidence="3 4">
    <name type="scientific">Actinorhabdospora filicis</name>
    <dbReference type="NCBI Taxonomy" id="1785913"/>
    <lineage>
        <taxon>Bacteria</taxon>
        <taxon>Bacillati</taxon>
        <taxon>Actinomycetota</taxon>
        <taxon>Actinomycetes</taxon>
        <taxon>Micromonosporales</taxon>
        <taxon>Micromonosporaceae</taxon>
        <taxon>Actinorhabdospora</taxon>
    </lineage>
</organism>
<evidence type="ECO:0000313" key="3">
    <source>
        <dbReference type="EMBL" id="GLZ81573.1"/>
    </source>
</evidence>
<evidence type="ECO:0000313" key="4">
    <source>
        <dbReference type="Proteomes" id="UP001165079"/>
    </source>
</evidence>
<keyword evidence="1" id="KW-0812">Transmembrane</keyword>
<dbReference type="EMBL" id="BSTX01000006">
    <property type="protein sequence ID" value="GLZ81573.1"/>
    <property type="molecule type" value="Genomic_DNA"/>
</dbReference>
<keyword evidence="1" id="KW-0472">Membrane</keyword>
<evidence type="ECO:0000256" key="2">
    <source>
        <dbReference type="SAM" id="SignalP"/>
    </source>
</evidence>
<gene>
    <name evidence="3" type="ORF">Afil01_63800</name>
</gene>
<dbReference type="Proteomes" id="UP001165079">
    <property type="component" value="Unassembled WGS sequence"/>
</dbReference>
<dbReference type="InterPro" id="IPR011042">
    <property type="entry name" value="6-blade_b-propeller_TolB-like"/>
</dbReference>
<protein>
    <recommendedName>
        <fullName evidence="5">NHL repeat-containing protein</fullName>
    </recommendedName>
</protein>
<evidence type="ECO:0008006" key="5">
    <source>
        <dbReference type="Google" id="ProtNLM"/>
    </source>
</evidence>
<keyword evidence="1" id="KW-1133">Transmembrane helix</keyword>
<feature type="signal peptide" evidence="2">
    <location>
        <begin position="1"/>
        <end position="24"/>
    </location>
</feature>
<feature type="transmembrane region" description="Helical" evidence="1">
    <location>
        <begin position="337"/>
        <end position="357"/>
    </location>
</feature>
<proteinExistence type="predicted"/>
<dbReference type="SUPFAM" id="SSF101898">
    <property type="entry name" value="NHL repeat"/>
    <property type="match status" value="1"/>
</dbReference>
<reference evidence="3" key="1">
    <citation type="submission" date="2023-03" db="EMBL/GenBank/DDBJ databases">
        <title>Actinorhabdospora filicis NBRC 111898.</title>
        <authorList>
            <person name="Ichikawa N."/>
            <person name="Sato H."/>
            <person name="Tonouchi N."/>
        </authorList>
    </citation>
    <scope>NUCLEOTIDE SEQUENCE</scope>
    <source>
        <strain evidence="3">NBRC 111898</strain>
    </source>
</reference>
<feature type="chain" id="PRO_5040828238" description="NHL repeat-containing protein" evidence="2">
    <location>
        <begin position="25"/>
        <end position="367"/>
    </location>
</feature>
<keyword evidence="2" id="KW-0732">Signal</keyword>
<sequence>MFHRRLCTPVLILAILAVAAPAHAAGPALTTFAGTGQSGADGDGGPAGNARLDRPVALAVTASGTVHIGDAGTRAVRSVAADGTIRTLDVSSAEPTELLAGGKLAVDAVTALAAGRDGTVYLADSGATPRVLAVSPDRTARVFADEVGVPAALAVAPDGTVYIGDSSGHRVLGSLPGQPMRTVAGNGGGEILVASGEALGIPVPYPTGLAVTTDGAVWIADAGGLLQRLKDGRIGTVTTPTDTEWTVTTEAAWPPAQTALSQVLSVTAQGADVLVLTGTGTVLRLSAGGAVSTALTLAEVYTGPIAVATTGTVYIADTKGHRVLTATAEPLAEGLPWWLYAAGVALAVAVVLVTLLLRRRPRGRRRA</sequence>
<dbReference type="Gene3D" id="2.120.10.30">
    <property type="entry name" value="TolB, C-terminal domain"/>
    <property type="match status" value="2"/>
</dbReference>
<name>A0A9W6SSK0_9ACTN</name>
<keyword evidence="4" id="KW-1185">Reference proteome</keyword>
<evidence type="ECO:0000256" key="1">
    <source>
        <dbReference type="SAM" id="Phobius"/>
    </source>
</evidence>
<dbReference type="RefSeq" id="WP_285667073.1">
    <property type="nucleotide sequence ID" value="NZ_BSTX01000006.1"/>
</dbReference>
<dbReference type="AlphaFoldDB" id="A0A9W6SSK0"/>
<accession>A0A9W6SSK0</accession>